<dbReference type="GO" id="GO:0015920">
    <property type="term" value="P:lipopolysaccharide transport"/>
    <property type="evidence" value="ECO:0007669"/>
    <property type="project" value="UniProtKB-UniRule"/>
</dbReference>
<keyword evidence="3 4" id="KW-0574">Periplasm</keyword>
<keyword evidence="1 4" id="KW-0813">Transport</keyword>
<dbReference type="GO" id="GO:0017089">
    <property type="term" value="F:glycolipid transfer activity"/>
    <property type="evidence" value="ECO:0007669"/>
    <property type="project" value="TreeGrafter"/>
</dbReference>
<dbReference type="OrthoDB" id="5295619at2"/>
<reference evidence="7 8" key="1">
    <citation type="submission" date="2019-06" db="EMBL/GenBank/DDBJ databases">
        <title>Whole genome shotgun sequence of Vibrio inusitatus NBRC 102082.</title>
        <authorList>
            <person name="Hosoyama A."/>
            <person name="Uohara A."/>
            <person name="Ohji S."/>
            <person name="Ichikawa N."/>
        </authorList>
    </citation>
    <scope>NUCLEOTIDE SEQUENCE [LARGE SCALE GENOMIC DNA]</scope>
    <source>
        <strain evidence="7 8">NBRC 102082</strain>
    </source>
</reference>
<dbReference type="Proteomes" id="UP000318717">
    <property type="component" value="Unassembled WGS sequence"/>
</dbReference>
<evidence type="ECO:0000256" key="3">
    <source>
        <dbReference type="ARBA" id="ARBA00022764"/>
    </source>
</evidence>
<dbReference type="GO" id="GO:0030288">
    <property type="term" value="C:outer membrane-bounded periplasmic space"/>
    <property type="evidence" value="ECO:0007669"/>
    <property type="project" value="TreeGrafter"/>
</dbReference>
<feature type="signal peptide" evidence="4">
    <location>
        <begin position="1"/>
        <end position="20"/>
    </location>
</feature>
<evidence type="ECO:0000256" key="1">
    <source>
        <dbReference type="ARBA" id="ARBA00022448"/>
    </source>
</evidence>
<gene>
    <name evidence="4 7" type="primary">lptA</name>
    <name evidence="7" type="ORF">VIN01S_33080</name>
</gene>
<comment type="function">
    <text evidence="4">Involved in the assembly of lipopolysaccharide (LPS). Required for the translocation of LPS from the inner membrane to the outer membrane. May form a bridge between the inner membrane and the outer membrane, via interactions with LptC and LptD, thereby facilitating LPS transfer across the periplasm.</text>
</comment>
<dbReference type="PANTHER" id="PTHR36504:SF1">
    <property type="entry name" value="LIPOPOLYSACCHARIDE EXPORT SYSTEM PROTEIN LPTA"/>
    <property type="match status" value="1"/>
</dbReference>
<dbReference type="Pfam" id="PF03968">
    <property type="entry name" value="LptD_N"/>
    <property type="match status" value="1"/>
</dbReference>
<protein>
    <recommendedName>
        <fullName evidence="4">Lipopolysaccharide export system protein LptA</fullName>
    </recommendedName>
</protein>
<sequence length="168" mass="18590" precursor="true">MKKLSLSLLLGILLSPAALALSTDSEQPVYIDSDSQHLDMKSNKVTFIGDVKMRQGSINVEGDKVIVFRDPEDGSIKEIEAYGELAKFSQLTDDGKTIRGHAEELYYNMAEDQLTMVKQAMLAQDGSTISGQRIKYHITTEKMIAESGEGSRVSTVLQPQPKQPKEKK</sequence>
<dbReference type="EMBL" id="BJLF01000020">
    <property type="protein sequence ID" value="GEA52504.1"/>
    <property type="molecule type" value="Genomic_DNA"/>
</dbReference>
<dbReference type="AlphaFoldDB" id="A0A4Y3I218"/>
<accession>A0A4Y3I218</accession>
<proteinExistence type="inferred from homology"/>
<evidence type="ECO:0000256" key="5">
    <source>
        <dbReference type="SAM" id="MobiDB-lite"/>
    </source>
</evidence>
<evidence type="ECO:0000256" key="4">
    <source>
        <dbReference type="HAMAP-Rule" id="MF_01914"/>
    </source>
</evidence>
<dbReference type="Gene3D" id="2.60.450.10">
    <property type="entry name" value="Lipopolysaccharide (LPS) transport protein A like domain"/>
    <property type="match status" value="1"/>
</dbReference>
<evidence type="ECO:0000256" key="2">
    <source>
        <dbReference type="ARBA" id="ARBA00022729"/>
    </source>
</evidence>
<dbReference type="GO" id="GO:0043165">
    <property type="term" value="P:Gram-negative-bacterium-type cell outer membrane assembly"/>
    <property type="evidence" value="ECO:0007669"/>
    <property type="project" value="UniProtKB-UniRule"/>
</dbReference>
<name>A0A4Y3I218_9VIBR</name>
<dbReference type="PANTHER" id="PTHR36504">
    <property type="entry name" value="LIPOPOLYSACCHARIDE EXPORT SYSTEM PROTEIN LPTA"/>
    <property type="match status" value="1"/>
</dbReference>
<evidence type="ECO:0000313" key="7">
    <source>
        <dbReference type="EMBL" id="GEA52504.1"/>
    </source>
</evidence>
<feature type="domain" description="Organic solvent tolerance-like N-terminal" evidence="6">
    <location>
        <begin position="30"/>
        <end position="141"/>
    </location>
</feature>
<feature type="chain" id="PRO_5021518743" description="Lipopolysaccharide export system protein LptA" evidence="4">
    <location>
        <begin position="21"/>
        <end position="168"/>
    </location>
</feature>
<comment type="similarity">
    <text evidence="4">Belongs to the LptA family.</text>
</comment>
<dbReference type="InterPro" id="IPR014340">
    <property type="entry name" value="LptA"/>
</dbReference>
<dbReference type="HAMAP" id="MF_01914">
    <property type="entry name" value="LPS_assembly_LptA"/>
    <property type="match status" value="1"/>
</dbReference>
<feature type="region of interest" description="Disordered" evidence="5">
    <location>
        <begin position="146"/>
        <end position="168"/>
    </location>
</feature>
<dbReference type="InterPro" id="IPR005653">
    <property type="entry name" value="OstA-like_N"/>
</dbReference>
<comment type="subcellular location">
    <subcellularLocation>
        <location evidence="4">Periplasm</location>
    </subcellularLocation>
</comment>
<dbReference type="GO" id="GO:0009279">
    <property type="term" value="C:cell outer membrane"/>
    <property type="evidence" value="ECO:0007669"/>
    <property type="project" value="TreeGrafter"/>
</dbReference>
<dbReference type="InterPro" id="IPR052037">
    <property type="entry name" value="LPS_export_LptA"/>
</dbReference>
<dbReference type="RefSeq" id="WP_141346938.1">
    <property type="nucleotide sequence ID" value="NZ_BJLF01000020.1"/>
</dbReference>
<dbReference type="NCBIfam" id="TIGR03002">
    <property type="entry name" value="outer_YhbN_LptA"/>
    <property type="match status" value="1"/>
</dbReference>
<comment type="caution">
    <text evidence="7">The sequence shown here is derived from an EMBL/GenBank/DDBJ whole genome shotgun (WGS) entry which is preliminary data.</text>
</comment>
<evidence type="ECO:0000313" key="8">
    <source>
        <dbReference type="Proteomes" id="UP000318717"/>
    </source>
</evidence>
<dbReference type="GO" id="GO:0001530">
    <property type="term" value="F:lipopolysaccharide binding"/>
    <property type="evidence" value="ECO:0007669"/>
    <property type="project" value="InterPro"/>
</dbReference>
<keyword evidence="8" id="KW-1185">Reference proteome</keyword>
<keyword evidence="2 4" id="KW-0732">Signal</keyword>
<evidence type="ECO:0000259" key="6">
    <source>
        <dbReference type="Pfam" id="PF03968"/>
    </source>
</evidence>
<organism evidence="7 8">
    <name type="scientific">Vibrio inusitatus NBRC 102082</name>
    <dbReference type="NCBI Taxonomy" id="1219070"/>
    <lineage>
        <taxon>Bacteria</taxon>
        <taxon>Pseudomonadati</taxon>
        <taxon>Pseudomonadota</taxon>
        <taxon>Gammaproteobacteria</taxon>
        <taxon>Vibrionales</taxon>
        <taxon>Vibrionaceae</taxon>
        <taxon>Vibrio</taxon>
    </lineage>
</organism>
<comment type="subunit">
    <text evidence="4">Component of the lipopolysaccharide transport and assembly complex.</text>
</comment>